<proteinExistence type="predicted"/>
<evidence type="ECO:0000313" key="1">
    <source>
        <dbReference type="EMBL" id="MBX42991.1"/>
    </source>
</evidence>
<reference evidence="1" key="1">
    <citation type="submission" date="2018-02" db="EMBL/GenBank/DDBJ databases">
        <title>Rhizophora mucronata_Transcriptome.</title>
        <authorList>
            <person name="Meera S.P."/>
            <person name="Sreeshan A."/>
            <person name="Augustine A."/>
        </authorList>
    </citation>
    <scope>NUCLEOTIDE SEQUENCE</scope>
    <source>
        <tissue evidence="1">Leaf</tissue>
    </source>
</reference>
<dbReference type="AlphaFoldDB" id="A0A2P2NKG7"/>
<name>A0A2P2NKG7_RHIMU</name>
<organism evidence="1">
    <name type="scientific">Rhizophora mucronata</name>
    <name type="common">Asiatic mangrove</name>
    <dbReference type="NCBI Taxonomy" id="61149"/>
    <lineage>
        <taxon>Eukaryota</taxon>
        <taxon>Viridiplantae</taxon>
        <taxon>Streptophyta</taxon>
        <taxon>Embryophyta</taxon>
        <taxon>Tracheophyta</taxon>
        <taxon>Spermatophyta</taxon>
        <taxon>Magnoliopsida</taxon>
        <taxon>eudicotyledons</taxon>
        <taxon>Gunneridae</taxon>
        <taxon>Pentapetalae</taxon>
        <taxon>rosids</taxon>
        <taxon>fabids</taxon>
        <taxon>Malpighiales</taxon>
        <taxon>Rhizophoraceae</taxon>
        <taxon>Rhizophora</taxon>
    </lineage>
</organism>
<dbReference type="EMBL" id="GGEC01062507">
    <property type="protein sequence ID" value="MBX42991.1"/>
    <property type="molecule type" value="Transcribed_RNA"/>
</dbReference>
<accession>A0A2P2NKG7</accession>
<protein>
    <submittedName>
        <fullName evidence="1">Uncharacterized protein</fullName>
    </submittedName>
</protein>
<sequence length="25" mass="3226">MLVKKKQSTFFDKWRGYHFHFFSFL</sequence>